<name>A0A6I4WAL7_9ACTN</name>
<feature type="transmembrane region" description="Helical" evidence="2">
    <location>
        <begin position="18"/>
        <end position="39"/>
    </location>
</feature>
<dbReference type="PANTHER" id="PTHR38441">
    <property type="entry name" value="INTEGRAL MEMBRANE PROTEIN-RELATED"/>
    <property type="match status" value="1"/>
</dbReference>
<accession>A0A6I4WAL7</accession>
<comment type="caution">
    <text evidence="3">The sequence shown here is derived from an EMBL/GenBank/DDBJ whole genome shotgun (WGS) entry which is preliminary data.</text>
</comment>
<dbReference type="EMBL" id="WUTW01000005">
    <property type="protein sequence ID" value="MXQ66631.1"/>
    <property type="molecule type" value="Genomic_DNA"/>
</dbReference>
<dbReference type="Pfam" id="PF04341">
    <property type="entry name" value="DUF485"/>
    <property type="match status" value="1"/>
</dbReference>
<protein>
    <submittedName>
        <fullName evidence="3">DUF485 domain-containing protein</fullName>
    </submittedName>
</protein>
<keyword evidence="4" id="KW-1185">Reference proteome</keyword>
<dbReference type="OrthoDB" id="3543412at2"/>
<dbReference type="InterPro" id="IPR007436">
    <property type="entry name" value="DUF485"/>
</dbReference>
<feature type="transmembrane region" description="Helical" evidence="2">
    <location>
        <begin position="51"/>
        <end position="72"/>
    </location>
</feature>
<feature type="region of interest" description="Disordered" evidence="1">
    <location>
        <begin position="92"/>
        <end position="166"/>
    </location>
</feature>
<organism evidence="3 4">
    <name type="scientific">Actinomadura rayongensis</name>
    <dbReference type="NCBI Taxonomy" id="1429076"/>
    <lineage>
        <taxon>Bacteria</taxon>
        <taxon>Bacillati</taxon>
        <taxon>Actinomycetota</taxon>
        <taxon>Actinomycetes</taxon>
        <taxon>Streptosporangiales</taxon>
        <taxon>Thermomonosporaceae</taxon>
        <taxon>Actinomadura</taxon>
    </lineage>
</organism>
<dbReference type="RefSeq" id="WP_161104843.1">
    <property type="nucleotide sequence ID" value="NZ_JBHLYI010000003.1"/>
</dbReference>
<reference evidence="3 4" key="1">
    <citation type="submission" date="2019-12" db="EMBL/GenBank/DDBJ databases">
        <title>Nocardia macrotermitis sp. nov. and Nocardia aurantia sp. nov., isolated from the gut of the fungus growing-termite Macrotermes natalensis.</title>
        <authorList>
            <person name="Christine B."/>
            <person name="Rene B."/>
        </authorList>
    </citation>
    <scope>NUCLEOTIDE SEQUENCE [LARGE SCALE GENOMIC DNA]</scope>
    <source>
        <strain evidence="3 4">DSM 102126</strain>
    </source>
</reference>
<sequence>MADDERFRALRRRYRRHALTIVGTFLGWYLLYVLLSAFARGFMAGKVVGDVNVALVLGILQFVSTFALAWWYTAYARRALDPLAAELRREAESADVAPLGVDPGDRRVAPRGGRHAKGREPAAGLARRPVPDGIPEQRARRTAPDQQRARDGGWTGPIRTDPGWLR</sequence>
<dbReference type="Proteomes" id="UP000431901">
    <property type="component" value="Unassembled WGS sequence"/>
</dbReference>
<keyword evidence="2" id="KW-0812">Transmembrane</keyword>
<evidence type="ECO:0000313" key="4">
    <source>
        <dbReference type="Proteomes" id="UP000431901"/>
    </source>
</evidence>
<evidence type="ECO:0000256" key="1">
    <source>
        <dbReference type="SAM" id="MobiDB-lite"/>
    </source>
</evidence>
<keyword evidence="2" id="KW-1133">Transmembrane helix</keyword>
<evidence type="ECO:0000256" key="2">
    <source>
        <dbReference type="SAM" id="Phobius"/>
    </source>
</evidence>
<evidence type="ECO:0000313" key="3">
    <source>
        <dbReference type="EMBL" id="MXQ66631.1"/>
    </source>
</evidence>
<dbReference type="PANTHER" id="PTHR38441:SF1">
    <property type="entry name" value="MEMBRANE PROTEIN"/>
    <property type="match status" value="1"/>
</dbReference>
<feature type="compositionally biased region" description="Basic and acidic residues" evidence="1">
    <location>
        <begin position="135"/>
        <end position="151"/>
    </location>
</feature>
<proteinExistence type="predicted"/>
<dbReference type="AlphaFoldDB" id="A0A6I4WAL7"/>
<keyword evidence="2" id="KW-0472">Membrane</keyword>
<gene>
    <name evidence="3" type="ORF">GQ466_21670</name>
</gene>